<evidence type="ECO:0000313" key="1">
    <source>
        <dbReference type="EMBL" id="CAE7765674.1"/>
    </source>
</evidence>
<keyword evidence="2" id="KW-1185">Reference proteome</keyword>
<evidence type="ECO:0000313" key="2">
    <source>
        <dbReference type="Proteomes" id="UP000601435"/>
    </source>
</evidence>
<dbReference type="EMBL" id="CAJNJA010040413">
    <property type="protein sequence ID" value="CAE7765674.1"/>
    <property type="molecule type" value="Genomic_DNA"/>
</dbReference>
<comment type="caution">
    <text evidence="1">The sequence shown here is derived from an EMBL/GenBank/DDBJ whole genome shotgun (WGS) entry which is preliminary data.</text>
</comment>
<sequence length="64" mass="7477">MKNTKMLLELELMPQSPAEASSKAPNQEENSFYLQRHKLSEYFKALLSAMLRWKPSDPYAWMLG</sequence>
<accession>A0A812XYY5</accession>
<protein>
    <submittedName>
        <fullName evidence="1">Guk1 protein</fullName>
    </submittedName>
</protein>
<proteinExistence type="predicted"/>
<dbReference type="Proteomes" id="UP000601435">
    <property type="component" value="Unassembled WGS sequence"/>
</dbReference>
<name>A0A812XYY5_9DINO</name>
<organism evidence="1 2">
    <name type="scientific">Symbiodinium necroappetens</name>
    <dbReference type="NCBI Taxonomy" id="1628268"/>
    <lineage>
        <taxon>Eukaryota</taxon>
        <taxon>Sar</taxon>
        <taxon>Alveolata</taxon>
        <taxon>Dinophyceae</taxon>
        <taxon>Suessiales</taxon>
        <taxon>Symbiodiniaceae</taxon>
        <taxon>Symbiodinium</taxon>
    </lineage>
</organism>
<reference evidence="1" key="1">
    <citation type="submission" date="2021-02" db="EMBL/GenBank/DDBJ databases">
        <authorList>
            <person name="Dougan E. K."/>
            <person name="Rhodes N."/>
            <person name="Thang M."/>
            <person name="Chan C."/>
        </authorList>
    </citation>
    <scope>NUCLEOTIDE SEQUENCE</scope>
</reference>
<feature type="non-terminal residue" evidence="1">
    <location>
        <position position="64"/>
    </location>
</feature>
<dbReference type="OrthoDB" id="10392187at2759"/>
<gene>
    <name evidence="1" type="primary">Guk1</name>
    <name evidence="1" type="ORF">SNEC2469_LOCUS22329</name>
</gene>
<dbReference type="AlphaFoldDB" id="A0A812XYY5"/>